<dbReference type="EMBL" id="KN839871">
    <property type="protein sequence ID" value="KIJ60522.1"/>
    <property type="molecule type" value="Genomic_DNA"/>
</dbReference>
<accession>A0A0C9WB40</accession>
<evidence type="ECO:0000256" key="3">
    <source>
        <dbReference type="PROSITE-ProRule" id="PRU00221"/>
    </source>
</evidence>
<dbReference type="Pfam" id="PF00400">
    <property type="entry name" value="WD40"/>
    <property type="match status" value="10"/>
</dbReference>
<name>A0A0C9WB40_9AGAM</name>
<dbReference type="GO" id="GO:1990234">
    <property type="term" value="C:transferase complex"/>
    <property type="evidence" value="ECO:0007669"/>
    <property type="project" value="UniProtKB-ARBA"/>
</dbReference>
<dbReference type="InterPro" id="IPR020472">
    <property type="entry name" value="WD40_PAC1"/>
</dbReference>
<feature type="non-terminal residue" evidence="5">
    <location>
        <position position="526"/>
    </location>
</feature>
<feature type="repeat" description="WD" evidence="3">
    <location>
        <begin position="322"/>
        <end position="363"/>
    </location>
</feature>
<dbReference type="CDD" id="cd00200">
    <property type="entry name" value="WD40"/>
    <property type="match status" value="2"/>
</dbReference>
<organism evidence="5 6">
    <name type="scientific">Hydnomerulius pinastri MD-312</name>
    <dbReference type="NCBI Taxonomy" id="994086"/>
    <lineage>
        <taxon>Eukaryota</taxon>
        <taxon>Fungi</taxon>
        <taxon>Dikarya</taxon>
        <taxon>Basidiomycota</taxon>
        <taxon>Agaricomycotina</taxon>
        <taxon>Agaricomycetes</taxon>
        <taxon>Agaricomycetidae</taxon>
        <taxon>Boletales</taxon>
        <taxon>Boletales incertae sedis</taxon>
        <taxon>Leucogyrophana</taxon>
    </lineage>
</organism>
<dbReference type="HOGENOM" id="CLU_000288_57_32_1"/>
<dbReference type="InterPro" id="IPR015943">
    <property type="entry name" value="WD40/YVTN_repeat-like_dom_sf"/>
</dbReference>
<feature type="repeat" description="WD" evidence="3">
    <location>
        <begin position="31"/>
        <end position="72"/>
    </location>
</feature>
<feature type="repeat" description="WD" evidence="3">
    <location>
        <begin position="114"/>
        <end position="154"/>
    </location>
</feature>
<evidence type="ECO:0000256" key="4">
    <source>
        <dbReference type="SAM" id="MobiDB-lite"/>
    </source>
</evidence>
<dbReference type="InterPro" id="IPR011044">
    <property type="entry name" value="Quino_amine_DH_bsu"/>
</dbReference>
<dbReference type="SMART" id="SM00320">
    <property type="entry name" value="WD40"/>
    <property type="match status" value="12"/>
</dbReference>
<dbReference type="SMART" id="SM00564">
    <property type="entry name" value="PQQ"/>
    <property type="match status" value="3"/>
</dbReference>
<dbReference type="Proteomes" id="UP000053820">
    <property type="component" value="Unassembled WGS sequence"/>
</dbReference>
<dbReference type="PANTHER" id="PTHR22847">
    <property type="entry name" value="WD40 REPEAT PROTEIN"/>
    <property type="match status" value="1"/>
</dbReference>
<evidence type="ECO:0000313" key="6">
    <source>
        <dbReference type="Proteomes" id="UP000053820"/>
    </source>
</evidence>
<feature type="repeat" description="WD" evidence="3">
    <location>
        <begin position="74"/>
        <end position="109"/>
    </location>
</feature>
<dbReference type="PANTHER" id="PTHR22847:SF637">
    <property type="entry name" value="WD REPEAT DOMAIN 5B"/>
    <property type="match status" value="1"/>
</dbReference>
<feature type="repeat" description="WD" evidence="3">
    <location>
        <begin position="410"/>
        <end position="451"/>
    </location>
</feature>
<dbReference type="PROSITE" id="PS50294">
    <property type="entry name" value="WD_REPEATS_REGION"/>
    <property type="match status" value="8"/>
</dbReference>
<dbReference type="InterPro" id="IPR019775">
    <property type="entry name" value="WD40_repeat_CS"/>
</dbReference>
<feature type="repeat" description="WD" evidence="3">
    <location>
        <begin position="365"/>
        <end position="406"/>
    </location>
</feature>
<dbReference type="AlphaFoldDB" id="A0A0C9WB40"/>
<keyword evidence="2" id="KW-0677">Repeat</keyword>
<dbReference type="InterPro" id="IPR001680">
    <property type="entry name" value="WD40_rpt"/>
</dbReference>
<dbReference type="SUPFAM" id="SSF50969">
    <property type="entry name" value="YVTN repeat-like/Quinoprotein amine dehydrogenase"/>
    <property type="match status" value="1"/>
</dbReference>
<dbReference type="Gene3D" id="2.130.10.10">
    <property type="entry name" value="YVTN repeat-like/Quinoprotein amine dehydrogenase"/>
    <property type="match status" value="4"/>
</dbReference>
<dbReference type="InterPro" id="IPR018391">
    <property type="entry name" value="PQQ_b-propeller_rpt"/>
</dbReference>
<keyword evidence="1 3" id="KW-0853">WD repeat</keyword>
<feature type="region of interest" description="Disordered" evidence="4">
    <location>
        <begin position="1"/>
        <end position="29"/>
    </location>
</feature>
<keyword evidence="6" id="KW-1185">Reference proteome</keyword>
<dbReference type="PRINTS" id="PR00320">
    <property type="entry name" value="GPROTEINBRPT"/>
</dbReference>
<gene>
    <name evidence="5" type="ORF">HYDPIDRAFT_98506</name>
</gene>
<evidence type="ECO:0000256" key="1">
    <source>
        <dbReference type="ARBA" id="ARBA00022574"/>
    </source>
</evidence>
<reference evidence="5 6" key="1">
    <citation type="submission" date="2014-04" db="EMBL/GenBank/DDBJ databases">
        <title>Evolutionary Origins and Diversification of the Mycorrhizal Mutualists.</title>
        <authorList>
            <consortium name="DOE Joint Genome Institute"/>
            <consortium name="Mycorrhizal Genomics Consortium"/>
            <person name="Kohler A."/>
            <person name="Kuo A."/>
            <person name="Nagy L.G."/>
            <person name="Floudas D."/>
            <person name="Copeland A."/>
            <person name="Barry K.W."/>
            <person name="Cichocki N."/>
            <person name="Veneault-Fourrey C."/>
            <person name="LaButti K."/>
            <person name="Lindquist E.A."/>
            <person name="Lipzen A."/>
            <person name="Lundell T."/>
            <person name="Morin E."/>
            <person name="Murat C."/>
            <person name="Riley R."/>
            <person name="Ohm R."/>
            <person name="Sun H."/>
            <person name="Tunlid A."/>
            <person name="Henrissat B."/>
            <person name="Grigoriev I.V."/>
            <person name="Hibbett D.S."/>
            <person name="Martin F."/>
        </authorList>
    </citation>
    <scope>NUCLEOTIDE SEQUENCE [LARGE SCALE GENOMIC DNA]</scope>
    <source>
        <strain evidence="5 6">MD-312</strain>
    </source>
</reference>
<feature type="repeat" description="WD" evidence="3">
    <location>
        <begin position="453"/>
        <end position="494"/>
    </location>
</feature>
<proteinExistence type="predicted"/>
<evidence type="ECO:0008006" key="7">
    <source>
        <dbReference type="Google" id="ProtNLM"/>
    </source>
</evidence>
<sequence>MPISSTPVDVSSSSNSVVSKTENRPAPIQTYEGHEDMVLCVAFFQDEQRLITGSRDGGLRVWNRETGAQIGNHLEGHARAVRAVDVSPDGRIIASSSSDSTVRIWDAETELLRTLGHEDDVNSLHISPDSKRVTSGSDDGMRVWDIEAGELAFKPIKCNGIAGCVRYSPSGDRIASAAISIQIWTADTAEHILSIEELVFPLAWSLDGEQIIGGGDKDIIIWDSSTGEQIGTWEAHGSWITSLSLSRNGTHLATCSHEEKTVFVFDITTGEQIAAYEHDDKVNEIAYSPSGRSIATACRDKKAYLWDAPEDPQPTVTPIQTYEWHGNRVFCVAFFPDEQQLVTGSLGGGVRVWNRETGAQIGNVLQGHSDVVWAVDVSPDRRTIVSGSDDNMVRIWDAKTEDRPAPIQTYEGHEGWVACVAFFQDEQRLVTGSADGSVRVLDRETGAQIGNVLQGHTKVVWAVDVSPDGSTIVSGSSDNTVRIWDAETEELLHTLDHKGNVQSVHISPDSKRVASGSLRVWDIETG</sequence>
<dbReference type="InterPro" id="IPR036322">
    <property type="entry name" value="WD40_repeat_dom_sf"/>
</dbReference>
<dbReference type="SUPFAM" id="SSF50978">
    <property type="entry name" value="WD40 repeat-like"/>
    <property type="match status" value="2"/>
</dbReference>
<feature type="repeat" description="WD" evidence="3">
    <location>
        <begin position="275"/>
        <end position="307"/>
    </location>
</feature>
<evidence type="ECO:0000256" key="2">
    <source>
        <dbReference type="ARBA" id="ARBA00022737"/>
    </source>
</evidence>
<protein>
    <recommendedName>
        <fullName evidence="7">WD40 repeat-like protein</fullName>
    </recommendedName>
</protein>
<evidence type="ECO:0000313" key="5">
    <source>
        <dbReference type="EMBL" id="KIJ60522.1"/>
    </source>
</evidence>
<feature type="compositionally biased region" description="Low complexity" evidence="4">
    <location>
        <begin position="1"/>
        <end position="19"/>
    </location>
</feature>
<dbReference type="OrthoDB" id="2660687at2759"/>
<dbReference type="PROSITE" id="PS00678">
    <property type="entry name" value="WD_REPEATS_1"/>
    <property type="match status" value="3"/>
</dbReference>
<dbReference type="PROSITE" id="PS50082">
    <property type="entry name" value="WD_REPEATS_2"/>
    <property type="match status" value="8"/>
</dbReference>